<dbReference type="PANTHER" id="PTHR38138">
    <property type="entry name" value="VNG6441H"/>
    <property type="match status" value="1"/>
</dbReference>
<dbReference type="EMBL" id="AOJH01000001">
    <property type="protein sequence ID" value="EMA70420.1"/>
    <property type="molecule type" value="Genomic_DNA"/>
</dbReference>
<gene>
    <name evidence="3" type="ORF">C468_00260</name>
</gene>
<dbReference type="Pfam" id="PF07790">
    <property type="entry name" value="Pilin_N"/>
    <property type="match status" value="1"/>
</dbReference>
<keyword evidence="1" id="KW-0472">Membrane</keyword>
<evidence type="ECO:0000256" key="1">
    <source>
        <dbReference type="SAM" id="Phobius"/>
    </source>
</evidence>
<protein>
    <recommendedName>
        <fullName evidence="2">Archaeal Type IV pilin N-terminal domain-containing protein</fullName>
    </recommendedName>
</protein>
<reference evidence="3 4" key="1">
    <citation type="journal article" date="2014" name="PLoS Genet.">
        <title>Phylogenetically driven sequencing of extremely halophilic archaea reveals strategies for static and dynamic osmo-response.</title>
        <authorList>
            <person name="Becker E.A."/>
            <person name="Seitzer P.M."/>
            <person name="Tritt A."/>
            <person name="Larsen D."/>
            <person name="Krusor M."/>
            <person name="Yao A.I."/>
            <person name="Wu D."/>
            <person name="Madern D."/>
            <person name="Eisen J.A."/>
            <person name="Darling A.E."/>
            <person name="Facciotti M.T."/>
        </authorList>
    </citation>
    <scope>NUCLEOTIDE SEQUENCE [LARGE SCALE GENOMIC DNA]</scope>
    <source>
        <strain evidence="3 4">JCM 14978</strain>
    </source>
</reference>
<comment type="caution">
    <text evidence="3">The sequence shown here is derived from an EMBL/GenBank/DDBJ whole genome shotgun (WGS) entry which is preliminary data.</text>
</comment>
<keyword evidence="4" id="KW-1185">Reference proteome</keyword>
<feature type="domain" description="Archaeal Type IV pilin N-terminal" evidence="2">
    <location>
        <begin position="21"/>
        <end position="99"/>
    </location>
</feature>
<evidence type="ECO:0000313" key="3">
    <source>
        <dbReference type="EMBL" id="EMA70420.1"/>
    </source>
</evidence>
<name>M0PND1_9EURY</name>
<organism evidence="3 4">
    <name type="scientific">Halorubrum kocurii JCM 14978</name>
    <dbReference type="NCBI Taxonomy" id="1230456"/>
    <lineage>
        <taxon>Archaea</taxon>
        <taxon>Methanobacteriati</taxon>
        <taxon>Methanobacteriota</taxon>
        <taxon>Stenosarchaea group</taxon>
        <taxon>Halobacteria</taxon>
        <taxon>Halobacteriales</taxon>
        <taxon>Haloferacaceae</taxon>
        <taxon>Halorubrum</taxon>
    </lineage>
</organism>
<sequence>MSRWRHNETMNLKSAFQDSERAVSPVIGVILMVAITVILAAVIGTFVLGLGDSLGGSAPTASIDAEVVENSGGDDEIRFTHEGGDTIELDNLEYVTSNSNVELGSASPSSSGDFSTASTTSVAITGPDTSIETTTISLVFNNGDTSATLASIEVEGDGSSSADDSEVTVV</sequence>
<dbReference type="Proteomes" id="UP000011546">
    <property type="component" value="Unassembled WGS sequence"/>
</dbReference>
<dbReference type="InterPro" id="IPR013373">
    <property type="entry name" value="Flagellin/pilin_N_arc"/>
</dbReference>
<dbReference type="InterPro" id="IPR012859">
    <property type="entry name" value="Pilin_N_archaeal"/>
</dbReference>
<evidence type="ECO:0000259" key="2">
    <source>
        <dbReference type="Pfam" id="PF07790"/>
    </source>
</evidence>
<accession>M0PND1</accession>
<dbReference type="PANTHER" id="PTHR38138:SF1">
    <property type="entry name" value="ARCHAEAL TYPE IV PILIN N-TERMINAL DOMAIN-CONTAINING PROTEIN"/>
    <property type="match status" value="1"/>
</dbReference>
<dbReference type="NCBIfam" id="TIGR02537">
    <property type="entry name" value="arch_flag_Nterm"/>
    <property type="match status" value="1"/>
</dbReference>
<keyword evidence="1" id="KW-0812">Transmembrane</keyword>
<feature type="transmembrane region" description="Helical" evidence="1">
    <location>
        <begin position="26"/>
        <end position="50"/>
    </location>
</feature>
<dbReference type="AlphaFoldDB" id="M0PND1"/>
<dbReference type="STRING" id="1230456.C468_00260"/>
<proteinExistence type="predicted"/>
<keyword evidence="1" id="KW-1133">Transmembrane helix</keyword>
<evidence type="ECO:0000313" key="4">
    <source>
        <dbReference type="Proteomes" id="UP000011546"/>
    </source>
</evidence>